<proteinExistence type="predicted"/>
<accession>A0A9D1LHD1</accession>
<comment type="caution">
    <text evidence="2">The sequence shown here is derived from an EMBL/GenBank/DDBJ whole genome shotgun (WGS) entry which is preliminary data.</text>
</comment>
<evidence type="ECO:0000313" key="2">
    <source>
        <dbReference type="EMBL" id="HIU39819.1"/>
    </source>
</evidence>
<feature type="domain" description="IrrE N-terminal-like" evidence="1">
    <location>
        <begin position="19"/>
        <end position="91"/>
    </location>
</feature>
<dbReference type="InterPro" id="IPR010359">
    <property type="entry name" value="IrrE_HExxH"/>
</dbReference>
<dbReference type="Gene3D" id="1.10.10.2910">
    <property type="match status" value="1"/>
</dbReference>
<organism evidence="2 3">
    <name type="scientific">Candidatus Aphodocola excrementigallinarum</name>
    <dbReference type="NCBI Taxonomy" id="2840670"/>
    <lineage>
        <taxon>Bacteria</taxon>
        <taxon>Bacillati</taxon>
        <taxon>Bacillota</taxon>
        <taxon>Bacilli</taxon>
        <taxon>Candidatus Aphodocola</taxon>
    </lineage>
</organism>
<protein>
    <submittedName>
        <fullName evidence="2">ImmA/IrrE family metallo-endopeptidase</fullName>
    </submittedName>
</protein>
<reference evidence="2" key="2">
    <citation type="journal article" date="2021" name="PeerJ">
        <title>Extensive microbial diversity within the chicken gut microbiome revealed by metagenomics and culture.</title>
        <authorList>
            <person name="Gilroy R."/>
            <person name="Ravi A."/>
            <person name="Getino M."/>
            <person name="Pursley I."/>
            <person name="Horton D.L."/>
            <person name="Alikhan N.F."/>
            <person name="Baker D."/>
            <person name="Gharbi K."/>
            <person name="Hall N."/>
            <person name="Watson M."/>
            <person name="Adriaenssens E.M."/>
            <person name="Foster-Nyarko E."/>
            <person name="Jarju S."/>
            <person name="Secka A."/>
            <person name="Antonio M."/>
            <person name="Oren A."/>
            <person name="Chaudhuri R.R."/>
            <person name="La Ragione R."/>
            <person name="Hildebrand F."/>
            <person name="Pallen M.J."/>
        </authorList>
    </citation>
    <scope>NUCLEOTIDE SEQUENCE</scope>
    <source>
        <strain evidence="2">CHK193-30670</strain>
    </source>
</reference>
<evidence type="ECO:0000259" key="1">
    <source>
        <dbReference type="Pfam" id="PF06114"/>
    </source>
</evidence>
<gene>
    <name evidence="2" type="ORF">IAB68_00765</name>
</gene>
<name>A0A9D1LHD1_9FIRM</name>
<dbReference type="Proteomes" id="UP000824074">
    <property type="component" value="Unassembled WGS sequence"/>
</dbReference>
<dbReference type="Pfam" id="PF06114">
    <property type="entry name" value="Peptidase_M78"/>
    <property type="match status" value="1"/>
</dbReference>
<sequence>MLVNLLNNEISEQDYLVEHNAKIIYKKLPKRIYGFVFRYRNICLIVINWNISKEKKKKTLLHEFAHIELSHLDKQKQLLEFSIENIEDEADRYIKFIID</sequence>
<reference evidence="2" key="1">
    <citation type="submission" date="2020-10" db="EMBL/GenBank/DDBJ databases">
        <authorList>
            <person name="Gilroy R."/>
        </authorList>
    </citation>
    <scope>NUCLEOTIDE SEQUENCE</scope>
    <source>
        <strain evidence="2">CHK193-30670</strain>
    </source>
</reference>
<dbReference type="EMBL" id="DVMT01000012">
    <property type="protein sequence ID" value="HIU39819.1"/>
    <property type="molecule type" value="Genomic_DNA"/>
</dbReference>
<evidence type="ECO:0000313" key="3">
    <source>
        <dbReference type="Proteomes" id="UP000824074"/>
    </source>
</evidence>
<dbReference type="AlphaFoldDB" id="A0A9D1LHD1"/>